<dbReference type="AlphaFoldDB" id="A0A165CM43"/>
<keyword evidence="2" id="KW-1185">Reference proteome</keyword>
<organism evidence="1 2">
    <name type="scientific">Exidia glandulosa HHB12029</name>
    <dbReference type="NCBI Taxonomy" id="1314781"/>
    <lineage>
        <taxon>Eukaryota</taxon>
        <taxon>Fungi</taxon>
        <taxon>Dikarya</taxon>
        <taxon>Basidiomycota</taxon>
        <taxon>Agaricomycotina</taxon>
        <taxon>Agaricomycetes</taxon>
        <taxon>Auriculariales</taxon>
        <taxon>Exidiaceae</taxon>
        <taxon>Exidia</taxon>
    </lineage>
</organism>
<reference evidence="1 2" key="1">
    <citation type="journal article" date="2016" name="Mol. Biol. Evol.">
        <title>Comparative Genomics of Early-Diverging Mushroom-Forming Fungi Provides Insights into the Origins of Lignocellulose Decay Capabilities.</title>
        <authorList>
            <person name="Nagy L.G."/>
            <person name="Riley R."/>
            <person name="Tritt A."/>
            <person name="Adam C."/>
            <person name="Daum C."/>
            <person name="Floudas D."/>
            <person name="Sun H."/>
            <person name="Yadav J.S."/>
            <person name="Pangilinan J."/>
            <person name="Larsson K.H."/>
            <person name="Matsuura K."/>
            <person name="Barry K."/>
            <person name="Labutti K."/>
            <person name="Kuo R."/>
            <person name="Ohm R.A."/>
            <person name="Bhattacharya S.S."/>
            <person name="Shirouzu T."/>
            <person name="Yoshinaga Y."/>
            <person name="Martin F.M."/>
            <person name="Grigoriev I.V."/>
            <person name="Hibbett D.S."/>
        </authorList>
    </citation>
    <scope>NUCLEOTIDE SEQUENCE [LARGE SCALE GENOMIC DNA]</scope>
    <source>
        <strain evidence="1 2">HHB12029</strain>
    </source>
</reference>
<gene>
    <name evidence="1" type="ORF">EXIGLDRAFT_754776</name>
</gene>
<evidence type="ECO:0000313" key="2">
    <source>
        <dbReference type="Proteomes" id="UP000077266"/>
    </source>
</evidence>
<evidence type="ECO:0000313" key="1">
    <source>
        <dbReference type="EMBL" id="KZV82721.1"/>
    </source>
</evidence>
<name>A0A165CM43_EXIGL</name>
<evidence type="ECO:0008006" key="3">
    <source>
        <dbReference type="Google" id="ProtNLM"/>
    </source>
</evidence>
<accession>A0A165CM43</accession>
<protein>
    <recommendedName>
        <fullName evidence="3">F-box domain-containing protein</fullName>
    </recommendedName>
</protein>
<dbReference type="EMBL" id="KV426307">
    <property type="protein sequence ID" value="KZV82721.1"/>
    <property type="molecule type" value="Genomic_DNA"/>
</dbReference>
<sequence>MAALISADALTHVFDYLNVDVEGLQPCLRISHHWRAVAMAHPAYWRYVSVFDFDIRRGALPYFLNRLEYGAKNKPDVPVRLSVASVSVGNKARPDSLSRNLLDAIAKNIYRLDALYLLIDPINMRFLTRRLPHALELPRLKALDLRLWVAEGVIYRGLEYLVFPLHAAPMLTSVALHDIYLPESTQPITQQLDALKLTFQAQRRPGRDVDLLSVLFPRVCKFELILEVPPRISRRNSYQLATVFHLEGYLFVPCGNLLTTPSIRLYDCDRLSAHRIIYFLPRELLLCVGLRVVELPQQDWYSGQVIIATPDGDFRRQFDGIALTDDATFEPEFLHQLFTRLADRVVSLRISFEEGLIPALLSDSMDLPALETLCIETCGRIGEDMGTSLSCPQIRKLSLLPYSAKEVCISQSNLDDFLNQTLGLASRGISPEIIIGNGLVVLEDTPSHECTEHCGVVNVEDGTDSDTDDLESLQLECGIGLTEPDVDWLYEYL</sequence>
<dbReference type="InParanoid" id="A0A165CM43"/>
<dbReference type="Proteomes" id="UP000077266">
    <property type="component" value="Unassembled WGS sequence"/>
</dbReference>
<proteinExistence type="predicted"/>